<dbReference type="PANTHER" id="PTHR21248">
    <property type="entry name" value="CARDIOLIPIN SYNTHASE"/>
    <property type="match status" value="1"/>
</dbReference>
<dbReference type="InterPro" id="IPR001736">
    <property type="entry name" value="PLipase_D/transphosphatidylase"/>
</dbReference>
<evidence type="ECO:0000256" key="3">
    <source>
        <dbReference type="ARBA" id="ARBA00022679"/>
    </source>
</evidence>
<dbReference type="RefSeq" id="WP_074927877.1">
    <property type="nucleotide sequence ID" value="NZ_FPBL01000004.1"/>
</dbReference>
<dbReference type="SMART" id="SM00155">
    <property type="entry name" value="PLDc"/>
    <property type="match status" value="2"/>
</dbReference>
<dbReference type="InterPro" id="IPR025202">
    <property type="entry name" value="PLD-like_dom"/>
</dbReference>
<evidence type="ECO:0000256" key="9">
    <source>
        <dbReference type="SAM" id="Phobius"/>
    </source>
</evidence>
<keyword evidence="5" id="KW-0677">Repeat</keyword>
<dbReference type="EMBL" id="FPBL01000004">
    <property type="protein sequence ID" value="SFU55072.1"/>
    <property type="molecule type" value="Genomic_DNA"/>
</dbReference>
<dbReference type="InterPro" id="IPR022924">
    <property type="entry name" value="Cardiolipin_synthase"/>
</dbReference>
<evidence type="ECO:0000256" key="8">
    <source>
        <dbReference type="NCBIfam" id="TIGR04265"/>
    </source>
</evidence>
<dbReference type="Proteomes" id="UP000183926">
    <property type="component" value="Unassembled WGS sequence"/>
</dbReference>
<dbReference type="Gene3D" id="3.30.870.10">
    <property type="entry name" value="Endonuclease Chain A"/>
    <property type="match status" value="2"/>
</dbReference>
<evidence type="ECO:0000256" key="6">
    <source>
        <dbReference type="ARBA" id="ARBA00022989"/>
    </source>
</evidence>
<evidence type="ECO:0000259" key="10">
    <source>
        <dbReference type="PROSITE" id="PS50035"/>
    </source>
</evidence>
<keyword evidence="7 9" id="KW-0472">Membrane</keyword>
<keyword evidence="4 9" id="KW-0812">Transmembrane</keyword>
<evidence type="ECO:0000256" key="5">
    <source>
        <dbReference type="ARBA" id="ARBA00022737"/>
    </source>
</evidence>
<dbReference type="EC" id="2.7.8.-" evidence="8"/>
<sequence length="492" mass="55301">MDAILNLLSESQTIVVMIFVTTTELLGIASAWHAINKVRTSQAAVAWAVGLVAMPILVLPLYWVFGQKRFAGYRDAIRQVGEQHQASVEAVHRELMTERNIGSATDESPLDILADVLDTPLSYNNTFQLLINGEAFFSTLLEQIRSARNYIYIEFYIIRDDDIGREFAEALCKRAQAGVTVRLLYDEIGCAKLTKTWLRRVHDAGVDVLAFNTRQGWANRFQLNFRNHRKLVVIDGQRAIVGGLNVGDEYLGRISWAPRWRDTAIHVDGAVARKIQAVFASDYYWATRQNLPEAVWSTTAEARVISGDQYGMAAVCATGPADDRMRATMMFATIASCARKRLWISSPYLVPDDSCITALSMARARGIDVRILIPEKADAWLVFLAGFYYEQQLESLGIPVYRYYSEGFMHQKCVLADDNLVLIGSTNLDNRSLHLNFELMLAVADPDLVQEAAQMLEQDFAVSDNMNSSHGRLRPWYIRVGTIVARLFSPVL</sequence>
<evidence type="ECO:0000313" key="12">
    <source>
        <dbReference type="Proteomes" id="UP000183926"/>
    </source>
</evidence>
<proteinExistence type="predicted"/>
<feature type="domain" description="PLD phosphodiesterase" evidence="10">
    <location>
        <begin position="405"/>
        <end position="432"/>
    </location>
</feature>
<feature type="transmembrane region" description="Helical" evidence="9">
    <location>
        <begin position="44"/>
        <end position="65"/>
    </location>
</feature>
<dbReference type="GO" id="GO:0005886">
    <property type="term" value="C:plasma membrane"/>
    <property type="evidence" value="ECO:0007669"/>
    <property type="project" value="UniProtKB-SubCell"/>
</dbReference>
<evidence type="ECO:0000256" key="7">
    <source>
        <dbReference type="ARBA" id="ARBA00023136"/>
    </source>
</evidence>
<reference evidence="11 12" key="1">
    <citation type="submission" date="2016-10" db="EMBL/GenBank/DDBJ databases">
        <authorList>
            <person name="de Groot N.N."/>
        </authorList>
    </citation>
    <scope>NUCLEOTIDE SEQUENCE [LARGE SCALE GENOMIC DNA]</scope>
    <source>
        <strain evidence="11 12">Nm24</strain>
    </source>
</reference>
<feature type="transmembrane region" description="Helical" evidence="9">
    <location>
        <begin position="12"/>
        <end position="32"/>
    </location>
</feature>
<keyword evidence="3" id="KW-0808">Transferase</keyword>
<comment type="subcellular location">
    <subcellularLocation>
        <location evidence="1">Cell membrane</location>
    </subcellularLocation>
</comment>
<organism evidence="11 12">
    <name type="scientific">Nitrosomonas eutropha</name>
    <dbReference type="NCBI Taxonomy" id="916"/>
    <lineage>
        <taxon>Bacteria</taxon>
        <taxon>Pseudomonadati</taxon>
        <taxon>Pseudomonadota</taxon>
        <taxon>Betaproteobacteria</taxon>
        <taxon>Nitrosomonadales</taxon>
        <taxon>Nitrosomonadaceae</taxon>
        <taxon>Nitrosomonas</taxon>
    </lineage>
</organism>
<gene>
    <name evidence="11" type="ORF">SAMN05216339_10420</name>
</gene>
<dbReference type="Pfam" id="PF13091">
    <property type="entry name" value="PLDc_2"/>
    <property type="match status" value="2"/>
</dbReference>
<evidence type="ECO:0000256" key="4">
    <source>
        <dbReference type="ARBA" id="ARBA00022692"/>
    </source>
</evidence>
<evidence type="ECO:0000256" key="2">
    <source>
        <dbReference type="ARBA" id="ARBA00022475"/>
    </source>
</evidence>
<feature type="domain" description="PLD phosphodiesterase" evidence="10">
    <location>
        <begin position="223"/>
        <end position="250"/>
    </location>
</feature>
<keyword evidence="6 9" id="KW-1133">Transmembrane helix</keyword>
<keyword evidence="2" id="KW-1003">Cell membrane</keyword>
<dbReference type="AlphaFoldDB" id="A0A1I7H371"/>
<dbReference type="NCBIfam" id="TIGR04265">
    <property type="entry name" value="bac_cardiolipin"/>
    <property type="match status" value="1"/>
</dbReference>
<protein>
    <recommendedName>
        <fullName evidence="8">Cardiolipin synthase</fullName>
        <ecNumber evidence="8">2.7.8.-</ecNumber>
    </recommendedName>
</protein>
<dbReference type="OrthoDB" id="9762009at2"/>
<dbReference type="SUPFAM" id="SSF56024">
    <property type="entry name" value="Phospholipase D/nuclease"/>
    <property type="match status" value="2"/>
</dbReference>
<dbReference type="GO" id="GO:0032049">
    <property type="term" value="P:cardiolipin biosynthetic process"/>
    <property type="evidence" value="ECO:0007669"/>
    <property type="project" value="UniProtKB-UniRule"/>
</dbReference>
<dbReference type="PANTHER" id="PTHR21248:SF22">
    <property type="entry name" value="PHOSPHOLIPASE D"/>
    <property type="match status" value="1"/>
</dbReference>
<accession>A0A1I7H371</accession>
<dbReference type="GO" id="GO:0008808">
    <property type="term" value="F:cardiolipin synthase activity"/>
    <property type="evidence" value="ECO:0007669"/>
    <property type="project" value="UniProtKB-UniRule"/>
</dbReference>
<name>A0A1I7H371_9PROT</name>
<dbReference type="CDD" id="cd09155">
    <property type="entry name" value="PLDc_PaCLS_like_1"/>
    <property type="match status" value="1"/>
</dbReference>
<dbReference type="PROSITE" id="PS50035">
    <property type="entry name" value="PLD"/>
    <property type="match status" value="2"/>
</dbReference>
<evidence type="ECO:0000256" key="1">
    <source>
        <dbReference type="ARBA" id="ARBA00004236"/>
    </source>
</evidence>
<evidence type="ECO:0000313" key="11">
    <source>
        <dbReference type="EMBL" id="SFU55072.1"/>
    </source>
</evidence>